<dbReference type="Pfam" id="PF13759">
    <property type="entry name" value="2OG-FeII_Oxy_5"/>
    <property type="match status" value="1"/>
</dbReference>
<gene>
    <name evidence="1" type="ORF">GNZ13_27925</name>
</gene>
<evidence type="ECO:0008006" key="3">
    <source>
        <dbReference type="Google" id="ProtNLM"/>
    </source>
</evidence>
<accession>A0A972SLY6</accession>
<comment type="caution">
    <text evidence="1">The sequence shown here is derived from an EMBL/GenBank/DDBJ whole genome shotgun (WGS) entry which is preliminary data.</text>
</comment>
<dbReference type="NCBIfam" id="TIGR02466">
    <property type="entry name" value="TIGR02466 family protein"/>
    <property type="match status" value="1"/>
</dbReference>
<keyword evidence="2" id="KW-1185">Reference proteome</keyword>
<dbReference type="AlphaFoldDB" id="A0A972SLY6"/>
<proteinExistence type="predicted"/>
<dbReference type="InterPro" id="IPR012668">
    <property type="entry name" value="CHP02466"/>
</dbReference>
<protein>
    <recommendedName>
        <fullName evidence="3">Fe2OG dioxygenase domain-containing protein</fullName>
    </recommendedName>
</protein>
<dbReference type="EMBL" id="WOEZ01000157">
    <property type="protein sequence ID" value="NPT58285.1"/>
    <property type="molecule type" value="Genomic_DNA"/>
</dbReference>
<dbReference type="Proteomes" id="UP000655523">
    <property type="component" value="Unassembled WGS sequence"/>
</dbReference>
<reference evidence="1 2" key="1">
    <citation type="submission" date="2019-11" db="EMBL/GenBank/DDBJ databases">
        <title>Metabolism of dissolved organic matter in forest soils.</title>
        <authorList>
            <person name="Cyle K.T."/>
            <person name="Wilhelm R.C."/>
            <person name="Martinez C.E."/>
        </authorList>
    </citation>
    <scope>NUCLEOTIDE SEQUENCE [LARGE SCALE GENOMIC DNA]</scope>
    <source>
        <strain evidence="1 2">5N</strain>
    </source>
</reference>
<dbReference type="Gene3D" id="2.60.120.620">
    <property type="entry name" value="q2cbj1_9rhob like domain"/>
    <property type="match status" value="1"/>
</dbReference>
<evidence type="ECO:0000313" key="1">
    <source>
        <dbReference type="EMBL" id="NPT58285.1"/>
    </source>
</evidence>
<organism evidence="1 2">
    <name type="scientific">Paraburkholderia elongata</name>
    <dbReference type="NCBI Taxonomy" id="2675747"/>
    <lineage>
        <taxon>Bacteria</taxon>
        <taxon>Pseudomonadati</taxon>
        <taxon>Pseudomonadota</taxon>
        <taxon>Betaproteobacteria</taxon>
        <taxon>Burkholderiales</taxon>
        <taxon>Burkholderiaceae</taxon>
        <taxon>Paraburkholderia</taxon>
    </lineage>
</organism>
<evidence type="ECO:0000313" key="2">
    <source>
        <dbReference type="Proteomes" id="UP000655523"/>
    </source>
</evidence>
<name>A0A972SLY6_9BURK</name>
<dbReference type="RefSeq" id="WP_172170623.1">
    <property type="nucleotide sequence ID" value="NZ_WOEZ01000157.1"/>
</dbReference>
<sequence>MQPPTPDVVRLFPTFVCQSRLEPACYEPLNRDPLAYVETLMRAGSGTRTGATWQSGHKQHQMPEFAALITRIDAAVHNVVAFIKIADAPFRITGCWVNVLGPGAAHATHSHPNNFLSGVYYLQTQAGTDTINFHDPRPQTAIIRPPVTELTAYNTDQAVVTVSDGTLLVFTAWLPHSVSVNTNARSRISVSFNVMFTAYDTTMSLPLWGQD</sequence>